<organism evidence="2 3">
    <name type="scientific">Solirubrobacter pauli</name>
    <dbReference type="NCBI Taxonomy" id="166793"/>
    <lineage>
        <taxon>Bacteria</taxon>
        <taxon>Bacillati</taxon>
        <taxon>Actinomycetota</taxon>
        <taxon>Thermoleophilia</taxon>
        <taxon>Solirubrobacterales</taxon>
        <taxon>Solirubrobacteraceae</taxon>
        <taxon>Solirubrobacter</taxon>
    </lineage>
</organism>
<evidence type="ECO:0000313" key="2">
    <source>
        <dbReference type="EMBL" id="RKQ92759.1"/>
    </source>
</evidence>
<dbReference type="PANTHER" id="PTHR21599:SF0">
    <property type="entry name" value="GLYCERATE KINASE"/>
    <property type="match status" value="1"/>
</dbReference>
<dbReference type="Gene3D" id="3.90.1510.10">
    <property type="entry name" value="Glycerate kinase, domain 2"/>
    <property type="match status" value="2"/>
</dbReference>
<dbReference type="PANTHER" id="PTHR21599">
    <property type="entry name" value="GLYCERATE KINASE"/>
    <property type="match status" value="1"/>
</dbReference>
<keyword evidence="1 2" id="KW-0418">Kinase</keyword>
<dbReference type="GO" id="GO:0008887">
    <property type="term" value="F:glycerate kinase activity"/>
    <property type="evidence" value="ECO:0007669"/>
    <property type="project" value="UniProtKB-UniRule"/>
</dbReference>
<dbReference type="OrthoDB" id="9774290at2"/>
<accession>A0A660LDR0</accession>
<keyword evidence="1" id="KW-0808">Transferase</keyword>
<dbReference type="InterPro" id="IPR036129">
    <property type="entry name" value="Glycerate_kinase_sf"/>
</dbReference>
<dbReference type="AlphaFoldDB" id="A0A660LDR0"/>
<proteinExistence type="inferred from homology"/>
<evidence type="ECO:0000313" key="3">
    <source>
        <dbReference type="Proteomes" id="UP000278962"/>
    </source>
</evidence>
<name>A0A660LDR0_9ACTN</name>
<dbReference type="InterPro" id="IPR018193">
    <property type="entry name" value="Glyc_kinase_flavodox-like_fold"/>
</dbReference>
<dbReference type="EMBL" id="RBIL01000001">
    <property type="protein sequence ID" value="RKQ92759.1"/>
    <property type="molecule type" value="Genomic_DNA"/>
</dbReference>
<sequence length="335" mass="33993">MTVVPERPVLVAPDKFKGTFNAAQVAGAIGRGLEKAGLMPPDLCPVADGGDGTLDALLPQLGGELVARTVTGPLGRPVKTGFGLIEGGGTAIVEMAMASGLALVGEDMDAWAATTYGTGELIAAAAQAGAAVILVAVGGSATTDGGAGAIEAIEAAGGIGRAKIVILTDVRTPWEDAPKVFGPQKGADAAMVAKLERRLDELAPTLKRDPRGVPMTGAAGGLSGGLWAQYGAALEPGAPFVLDALDFDDRMRAARAVVTGEGRLDQQTLEGKLVGEIGTRTRQAGVPLHAIVGRDELDGFGKRMIDLQMVQEATNLEELEAAGERLGEALASGEA</sequence>
<dbReference type="SUPFAM" id="SSF110738">
    <property type="entry name" value="Glycerate kinase I"/>
    <property type="match status" value="1"/>
</dbReference>
<dbReference type="InterPro" id="IPR004381">
    <property type="entry name" value="Glycerate_kinase"/>
</dbReference>
<comment type="caution">
    <text evidence="2">The sequence shown here is derived from an EMBL/GenBank/DDBJ whole genome shotgun (WGS) entry which is preliminary data.</text>
</comment>
<comment type="similarity">
    <text evidence="1">Belongs to the glycerate kinase type-1 family.</text>
</comment>
<dbReference type="PIRSF" id="PIRSF006078">
    <property type="entry name" value="GlxK"/>
    <property type="match status" value="1"/>
</dbReference>
<dbReference type="RefSeq" id="WP_121250511.1">
    <property type="nucleotide sequence ID" value="NZ_RBIL01000001.1"/>
</dbReference>
<dbReference type="GO" id="GO:0031388">
    <property type="term" value="P:organic acid phosphorylation"/>
    <property type="evidence" value="ECO:0007669"/>
    <property type="project" value="UniProtKB-UniRule"/>
</dbReference>
<reference evidence="2 3" key="1">
    <citation type="submission" date="2018-10" db="EMBL/GenBank/DDBJ databases">
        <title>Genomic Encyclopedia of Archaeal and Bacterial Type Strains, Phase II (KMG-II): from individual species to whole genera.</title>
        <authorList>
            <person name="Goeker M."/>
        </authorList>
    </citation>
    <scope>NUCLEOTIDE SEQUENCE [LARGE SCALE GENOMIC DNA]</scope>
    <source>
        <strain evidence="2 3">DSM 14954</strain>
    </source>
</reference>
<evidence type="ECO:0000256" key="1">
    <source>
        <dbReference type="PIRNR" id="PIRNR006078"/>
    </source>
</evidence>
<protein>
    <submittedName>
        <fullName evidence="2">Glycerate kinase</fullName>
    </submittedName>
</protein>
<keyword evidence="3" id="KW-1185">Reference proteome</keyword>
<gene>
    <name evidence="2" type="ORF">C8N24_2614</name>
</gene>
<dbReference type="Proteomes" id="UP000278962">
    <property type="component" value="Unassembled WGS sequence"/>
</dbReference>
<dbReference type="Pfam" id="PF02595">
    <property type="entry name" value="Gly_kinase"/>
    <property type="match status" value="2"/>
</dbReference>